<proteinExistence type="predicted"/>
<dbReference type="Pfam" id="PF00149">
    <property type="entry name" value="Metallophos"/>
    <property type="match status" value="1"/>
</dbReference>
<dbReference type="InterPro" id="IPR039559">
    <property type="entry name" value="AIM6_PI-PLC-like_dom"/>
</dbReference>
<feature type="domain" description="Calcineurin-like phosphoesterase" evidence="2">
    <location>
        <begin position="28"/>
        <end position="247"/>
    </location>
</feature>
<dbReference type="PANTHER" id="PTHR31571:SF1">
    <property type="entry name" value="ALTERED INHERITANCE OF MITOCHONDRIA PROTEIN 6"/>
    <property type="match status" value="1"/>
</dbReference>
<dbReference type="PANTHER" id="PTHR31571">
    <property type="entry name" value="ALTERED INHERITANCE OF MITOCHONDRIA PROTEIN 6"/>
    <property type="match status" value="1"/>
</dbReference>
<keyword evidence="4" id="KW-1185">Reference proteome</keyword>
<gene>
    <name evidence="3" type="ORF">H8S64_18015</name>
</gene>
<protein>
    <recommendedName>
        <fullName evidence="1">Altered inheritance of mitochondria protein 6</fullName>
    </recommendedName>
</protein>
<dbReference type="Proteomes" id="UP000646484">
    <property type="component" value="Unassembled WGS sequence"/>
</dbReference>
<sequence length="555" mass="64569">MVKYIASFFILVVLAGAGKVARGQRDVTFIIAADLHFDFLPETDQYYHVVAMNRVPGQFVMPDGEVISRVDGVVIAGDIFDRSRPEIIDLYRQRYECGEGERRIHFPVYPGLGNHDLDVARDGAPNNEEHLQLIKNYLDSLLVVRLRNGEILNWHPSSRSYSWNAGDVHFVHAQRYAGDTSYCESNLEWLKADLQTYASNGEPVVYIQHYGTDPWAIEWWPREAREELFDVLDKYNVAAFFAGHTHTAMMPEYRGYPIYEVNNAWKDEDGNGSFAVLRIKDDRVTVASCRWKNGEGELETVEPVLNRTLPAKAREKIHYNAFSHNDYWRRRPLEDALSYRFNCVEADLWLIDGDVYVGHSKPFFRRAARTFENMYLKPLVARIEANGGKVYPSSDRPFFLMVEFKSDAEELYRVLKEKMEPYRKYFCSLDEGEYREGAVLLFISGKRPTHVLSREQSRFMFLDGMIRDLGVGKPTTLIPVVSDHYSRYFTWRGRGKMPEEEYRKMKEILDKAHGENKLFRWWGEPERKAVKKLFLEIGVDLVGTDDLKMLRKLLE</sequence>
<accession>A0ABR7D4Z2</accession>
<evidence type="ECO:0000256" key="1">
    <source>
        <dbReference type="ARBA" id="ARBA00014286"/>
    </source>
</evidence>
<name>A0ABR7D4Z2_9BACT</name>
<dbReference type="InterPro" id="IPR051236">
    <property type="entry name" value="HAT_RTT109-like"/>
</dbReference>
<dbReference type="InterPro" id="IPR029052">
    <property type="entry name" value="Metallo-depent_PP-like"/>
</dbReference>
<evidence type="ECO:0000259" key="2">
    <source>
        <dbReference type="Pfam" id="PF00149"/>
    </source>
</evidence>
<organism evidence="3 4">
    <name type="scientific">Butyricimonas hominis</name>
    <dbReference type="NCBI Taxonomy" id="2763032"/>
    <lineage>
        <taxon>Bacteria</taxon>
        <taxon>Pseudomonadati</taxon>
        <taxon>Bacteroidota</taxon>
        <taxon>Bacteroidia</taxon>
        <taxon>Bacteroidales</taxon>
        <taxon>Odoribacteraceae</taxon>
        <taxon>Butyricimonas</taxon>
    </lineage>
</organism>
<evidence type="ECO:0000313" key="4">
    <source>
        <dbReference type="Proteomes" id="UP000646484"/>
    </source>
</evidence>
<comment type="caution">
    <text evidence="3">The sequence shown here is derived from an EMBL/GenBank/DDBJ whole genome shotgun (WGS) entry which is preliminary data.</text>
</comment>
<dbReference type="RefSeq" id="WP_186977938.1">
    <property type="nucleotide sequence ID" value="NZ_JACOOH010000008.1"/>
</dbReference>
<dbReference type="SUPFAM" id="SSF56300">
    <property type="entry name" value="Metallo-dependent phosphatases"/>
    <property type="match status" value="1"/>
</dbReference>
<dbReference type="InterPro" id="IPR017946">
    <property type="entry name" value="PLC-like_Pdiesterase_TIM-brl"/>
</dbReference>
<dbReference type="SUPFAM" id="SSF51695">
    <property type="entry name" value="PLC-like phosphodiesterases"/>
    <property type="match status" value="1"/>
</dbReference>
<evidence type="ECO:0000313" key="3">
    <source>
        <dbReference type="EMBL" id="MBC5622993.1"/>
    </source>
</evidence>
<reference evidence="3 4" key="1">
    <citation type="submission" date="2020-08" db="EMBL/GenBank/DDBJ databases">
        <title>Genome public.</title>
        <authorList>
            <person name="Liu C."/>
            <person name="Sun Q."/>
        </authorList>
    </citation>
    <scope>NUCLEOTIDE SEQUENCE [LARGE SCALE GENOMIC DNA]</scope>
    <source>
        <strain evidence="3 4">NSJ-56</strain>
    </source>
</reference>
<dbReference type="CDD" id="cd08577">
    <property type="entry name" value="PI-PLCc_GDPD_SF_unchar3"/>
    <property type="match status" value="1"/>
</dbReference>
<dbReference type="EMBL" id="JACOOH010000008">
    <property type="protein sequence ID" value="MBC5622993.1"/>
    <property type="molecule type" value="Genomic_DNA"/>
</dbReference>
<dbReference type="InterPro" id="IPR004843">
    <property type="entry name" value="Calcineurin-like_PHP"/>
</dbReference>
<dbReference type="Gene3D" id="3.60.21.10">
    <property type="match status" value="1"/>
</dbReference>